<gene>
    <name evidence="1" type="ORF">AVEN_94229_1</name>
</gene>
<proteinExistence type="predicted"/>
<evidence type="ECO:0000313" key="2">
    <source>
        <dbReference type="Proteomes" id="UP000499080"/>
    </source>
</evidence>
<accession>A0A4Y2SWD3</accession>
<sequence length="93" mass="10875">MAARMCLIREEEGDHLSEDLMLVMIDEKVRENRRFTISSLSNAFPQVSRRVLYGIVTERLNYCKAADFYEDGIQKLFVGYEKYLNIGGNYIEK</sequence>
<dbReference type="Proteomes" id="UP000499080">
    <property type="component" value="Unassembled WGS sequence"/>
</dbReference>
<name>A0A4Y2SWD3_ARAVE</name>
<organism evidence="1 2">
    <name type="scientific">Araneus ventricosus</name>
    <name type="common">Orbweaver spider</name>
    <name type="synonym">Epeira ventricosa</name>
    <dbReference type="NCBI Taxonomy" id="182803"/>
    <lineage>
        <taxon>Eukaryota</taxon>
        <taxon>Metazoa</taxon>
        <taxon>Ecdysozoa</taxon>
        <taxon>Arthropoda</taxon>
        <taxon>Chelicerata</taxon>
        <taxon>Arachnida</taxon>
        <taxon>Araneae</taxon>
        <taxon>Araneomorphae</taxon>
        <taxon>Entelegynae</taxon>
        <taxon>Araneoidea</taxon>
        <taxon>Araneidae</taxon>
        <taxon>Araneus</taxon>
    </lineage>
</organism>
<dbReference type="AlphaFoldDB" id="A0A4Y2SWD3"/>
<protein>
    <recommendedName>
        <fullName evidence="3">Mos1 transposase HTH domain-containing protein</fullName>
    </recommendedName>
</protein>
<evidence type="ECO:0000313" key="1">
    <source>
        <dbReference type="EMBL" id="GBN92654.1"/>
    </source>
</evidence>
<dbReference type="EMBL" id="BGPR01024513">
    <property type="protein sequence ID" value="GBN92654.1"/>
    <property type="molecule type" value="Genomic_DNA"/>
</dbReference>
<reference evidence="1 2" key="1">
    <citation type="journal article" date="2019" name="Sci. Rep.">
        <title>Orb-weaving spider Araneus ventricosus genome elucidates the spidroin gene catalogue.</title>
        <authorList>
            <person name="Kono N."/>
            <person name="Nakamura H."/>
            <person name="Ohtoshi R."/>
            <person name="Moran D.A.P."/>
            <person name="Shinohara A."/>
            <person name="Yoshida Y."/>
            <person name="Fujiwara M."/>
            <person name="Mori M."/>
            <person name="Tomita M."/>
            <person name="Arakawa K."/>
        </authorList>
    </citation>
    <scope>NUCLEOTIDE SEQUENCE [LARGE SCALE GENOMIC DNA]</scope>
</reference>
<comment type="caution">
    <text evidence="1">The sequence shown here is derived from an EMBL/GenBank/DDBJ whole genome shotgun (WGS) entry which is preliminary data.</text>
</comment>
<evidence type="ECO:0008006" key="3">
    <source>
        <dbReference type="Google" id="ProtNLM"/>
    </source>
</evidence>
<keyword evidence="2" id="KW-1185">Reference proteome</keyword>